<evidence type="ECO:0000256" key="1">
    <source>
        <dbReference type="SAM" id="MobiDB-lite"/>
    </source>
</evidence>
<name>A0A834W0X6_9FABA</name>
<proteinExistence type="predicted"/>
<dbReference type="EMBL" id="JAAIUW010000013">
    <property type="protein sequence ID" value="KAF7805207.1"/>
    <property type="molecule type" value="Genomic_DNA"/>
</dbReference>
<organism evidence="2 3">
    <name type="scientific">Senna tora</name>
    <dbReference type="NCBI Taxonomy" id="362788"/>
    <lineage>
        <taxon>Eukaryota</taxon>
        <taxon>Viridiplantae</taxon>
        <taxon>Streptophyta</taxon>
        <taxon>Embryophyta</taxon>
        <taxon>Tracheophyta</taxon>
        <taxon>Spermatophyta</taxon>
        <taxon>Magnoliopsida</taxon>
        <taxon>eudicotyledons</taxon>
        <taxon>Gunneridae</taxon>
        <taxon>Pentapetalae</taxon>
        <taxon>rosids</taxon>
        <taxon>fabids</taxon>
        <taxon>Fabales</taxon>
        <taxon>Fabaceae</taxon>
        <taxon>Caesalpinioideae</taxon>
        <taxon>Cassia clade</taxon>
        <taxon>Senna</taxon>
    </lineage>
</organism>
<evidence type="ECO:0000313" key="2">
    <source>
        <dbReference type="EMBL" id="KAF7805207.1"/>
    </source>
</evidence>
<keyword evidence="3" id="KW-1185">Reference proteome</keyword>
<comment type="caution">
    <text evidence="2">The sequence shown here is derived from an EMBL/GenBank/DDBJ whole genome shotgun (WGS) entry which is preliminary data.</text>
</comment>
<feature type="compositionally biased region" description="Low complexity" evidence="1">
    <location>
        <begin position="45"/>
        <end position="63"/>
    </location>
</feature>
<gene>
    <name evidence="2" type="ORF">G2W53_044318</name>
</gene>
<evidence type="ECO:0000313" key="3">
    <source>
        <dbReference type="Proteomes" id="UP000634136"/>
    </source>
</evidence>
<sequence length="114" mass="12626">MGLVKDVNVDISYKRGLLKEERNRVNALWTTAMSFKSDNTVKARPNWPNSNSTSTTPSCGSGSHQSDRPHVRSYGHGTPISTLYSIPRTTHVPPINALSSIIYSPLLLLSWTML</sequence>
<feature type="region of interest" description="Disordered" evidence="1">
    <location>
        <begin position="40"/>
        <end position="75"/>
    </location>
</feature>
<dbReference type="AlphaFoldDB" id="A0A834W0X6"/>
<accession>A0A834W0X6</accession>
<dbReference type="Proteomes" id="UP000634136">
    <property type="component" value="Unassembled WGS sequence"/>
</dbReference>
<protein>
    <submittedName>
        <fullName evidence="2">Uncharacterized protein</fullName>
    </submittedName>
</protein>
<reference evidence="2" key="1">
    <citation type="submission" date="2020-09" db="EMBL/GenBank/DDBJ databases">
        <title>Genome-Enabled Discovery of Anthraquinone Biosynthesis in Senna tora.</title>
        <authorList>
            <person name="Kang S.-H."/>
            <person name="Pandey R.P."/>
            <person name="Lee C.-M."/>
            <person name="Sim J.-S."/>
            <person name="Jeong J.-T."/>
            <person name="Choi B.-S."/>
            <person name="Jung M."/>
            <person name="Ginzburg D."/>
            <person name="Zhao K."/>
            <person name="Won S.Y."/>
            <person name="Oh T.-J."/>
            <person name="Yu Y."/>
            <person name="Kim N.-H."/>
            <person name="Lee O.R."/>
            <person name="Lee T.-H."/>
            <person name="Bashyal P."/>
            <person name="Kim T.-S."/>
            <person name="Lee W.-H."/>
            <person name="Kawkins C."/>
            <person name="Kim C.-K."/>
            <person name="Kim J.S."/>
            <person name="Ahn B.O."/>
            <person name="Rhee S.Y."/>
            <person name="Sohng J.K."/>
        </authorList>
    </citation>
    <scope>NUCLEOTIDE SEQUENCE</scope>
    <source>
        <tissue evidence="2">Leaf</tissue>
    </source>
</reference>